<dbReference type="Proteomes" id="UP001172386">
    <property type="component" value="Unassembled WGS sequence"/>
</dbReference>
<evidence type="ECO:0000313" key="1">
    <source>
        <dbReference type="EMBL" id="KAJ9650675.1"/>
    </source>
</evidence>
<gene>
    <name evidence="1" type="ORF">H2198_010024</name>
</gene>
<evidence type="ECO:0000313" key="2">
    <source>
        <dbReference type="Proteomes" id="UP001172386"/>
    </source>
</evidence>
<dbReference type="EMBL" id="JAPDRQ010000319">
    <property type="protein sequence ID" value="KAJ9650675.1"/>
    <property type="molecule type" value="Genomic_DNA"/>
</dbReference>
<name>A0ACC2ZSR1_9EURO</name>
<keyword evidence="2" id="KW-1185">Reference proteome</keyword>
<reference evidence="1" key="1">
    <citation type="submission" date="2022-10" db="EMBL/GenBank/DDBJ databases">
        <title>Culturing micro-colonial fungi from biological soil crusts in the Mojave desert and describing Neophaeococcomyces mojavensis, and introducing the new genera and species Taxawa tesnikishii.</title>
        <authorList>
            <person name="Kurbessoian T."/>
            <person name="Stajich J.E."/>
        </authorList>
    </citation>
    <scope>NUCLEOTIDE SEQUENCE</scope>
    <source>
        <strain evidence="1">JES_112</strain>
    </source>
</reference>
<protein>
    <submittedName>
        <fullName evidence="1">Uncharacterized protein</fullName>
    </submittedName>
</protein>
<sequence length="251" mass="26316">MKSIQVLVARSARAAGTAGRSVSARQLSTKVHAPTLFPRSLRRATASFPNTIRPFSSSICSRKGITPDSSDPKPPDTEAHGSDSHEAASISEAEYNEIADEYLNTLQLSLEEYAESEVEKGLEVEFSAGVLTISHPSKGTYVLNKQPPNKQIWLSSPVSGPKRYDWALVQSAGAGMHTKQDSEGSTGSMGDDGALGGGKWIYLRDGSSLTQLLKDELGVTVAKQDEPDATAGKEGPGGSGASPASIGAVEG</sequence>
<accession>A0ACC2ZSR1</accession>
<proteinExistence type="predicted"/>
<organism evidence="1 2">
    <name type="scientific">Neophaeococcomyces mojaviensis</name>
    <dbReference type="NCBI Taxonomy" id="3383035"/>
    <lineage>
        <taxon>Eukaryota</taxon>
        <taxon>Fungi</taxon>
        <taxon>Dikarya</taxon>
        <taxon>Ascomycota</taxon>
        <taxon>Pezizomycotina</taxon>
        <taxon>Eurotiomycetes</taxon>
        <taxon>Chaetothyriomycetidae</taxon>
        <taxon>Chaetothyriales</taxon>
        <taxon>Chaetothyriales incertae sedis</taxon>
        <taxon>Neophaeococcomyces</taxon>
    </lineage>
</organism>
<comment type="caution">
    <text evidence="1">The sequence shown here is derived from an EMBL/GenBank/DDBJ whole genome shotgun (WGS) entry which is preliminary data.</text>
</comment>